<sequence>MGEVDIAEGLVQIFLVALALLSSLYILLVFLPLLLGSICKQKALGRYGSLSVFSILIFYAVWRLTAGDNLIDIFFGPWLEDRHVLFLSTSTSLGFMFFILLNHFFLKKN</sequence>
<gene>
    <name evidence="2" type="ORF">IQ260_04285</name>
</gene>
<feature type="transmembrane region" description="Helical" evidence="1">
    <location>
        <begin position="47"/>
        <end position="64"/>
    </location>
</feature>
<feature type="transmembrane region" description="Helical" evidence="1">
    <location>
        <begin position="84"/>
        <end position="106"/>
    </location>
</feature>
<accession>A0A928X1W8</accession>
<protein>
    <submittedName>
        <fullName evidence="2">Uncharacterized protein</fullName>
    </submittedName>
</protein>
<dbReference type="Proteomes" id="UP000615026">
    <property type="component" value="Unassembled WGS sequence"/>
</dbReference>
<keyword evidence="3" id="KW-1185">Reference proteome</keyword>
<reference evidence="2" key="1">
    <citation type="submission" date="2020-10" db="EMBL/GenBank/DDBJ databases">
        <authorList>
            <person name="Castelo-Branco R."/>
            <person name="Eusebio N."/>
            <person name="Adriana R."/>
            <person name="Vieira A."/>
            <person name="Brugerolle De Fraissinette N."/>
            <person name="Rezende De Castro R."/>
            <person name="Schneider M.P."/>
            <person name="Vasconcelos V."/>
            <person name="Leao P.N."/>
        </authorList>
    </citation>
    <scope>NUCLEOTIDE SEQUENCE</scope>
    <source>
        <strain evidence="2">LEGE 11479</strain>
    </source>
</reference>
<evidence type="ECO:0000256" key="1">
    <source>
        <dbReference type="SAM" id="Phobius"/>
    </source>
</evidence>
<comment type="caution">
    <text evidence="2">The sequence shown here is derived from an EMBL/GenBank/DDBJ whole genome shotgun (WGS) entry which is preliminary data.</text>
</comment>
<keyword evidence="1" id="KW-0812">Transmembrane</keyword>
<feature type="transmembrane region" description="Helical" evidence="1">
    <location>
        <begin position="12"/>
        <end position="35"/>
    </location>
</feature>
<keyword evidence="1" id="KW-0472">Membrane</keyword>
<proteinExistence type="predicted"/>
<keyword evidence="1" id="KW-1133">Transmembrane helix</keyword>
<name>A0A928X1W8_LEPEC</name>
<dbReference type="AlphaFoldDB" id="A0A928X1W8"/>
<evidence type="ECO:0000313" key="2">
    <source>
        <dbReference type="EMBL" id="MBE9065866.1"/>
    </source>
</evidence>
<dbReference type="RefSeq" id="WP_193991193.1">
    <property type="nucleotide sequence ID" value="NZ_JADEXP010000021.1"/>
</dbReference>
<evidence type="ECO:0000313" key="3">
    <source>
        <dbReference type="Proteomes" id="UP000615026"/>
    </source>
</evidence>
<organism evidence="2 3">
    <name type="scientific">Leptolyngbya cf. ectocarpi LEGE 11479</name>
    <dbReference type="NCBI Taxonomy" id="1828722"/>
    <lineage>
        <taxon>Bacteria</taxon>
        <taxon>Bacillati</taxon>
        <taxon>Cyanobacteriota</taxon>
        <taxon>Cyanophyceae</taxon>
        <taxon>Leptolyngbyales</taxon>
        <taxon>Leptolyngbyaceae</taxon>
        <taxon>Leptolyngbya group</taxon>
        <taxon>Leptolyngbya</taxon>
    </lineage>
</organism>
<dbReference type="EMBL" id="JADEXP010000021">
    <property type="protein sequence ID" value="MBE9065866.1"/>
    <property type="molecule type" value="Genomic_DNA"/>
</dbReference>